<organism evidence="1 2">
    <name type="scientific">Exocentrus adspersus</name>
    <dbReference type="NCBI Taxonomy" id="1586481"/>
    <lineage>
        <taxon>Eukaryota</taxon>
        <taxon>Metazoa</taxon>
        <taxon>Ecdysozoa</taxon>
        <taxon>Arthropoda</taxon>
        <taxon>Hexapoda</taxon>
        <taxon>Insecta</taxon>
        <taxon>Pterygota</taxon>
        <taxon>Neoptera</taxon>
        <taxon>Endopterygota</taxon>
        <taxon>Coleoptera</taxon>
        <taxon>Polyphaga</taxon>
        <taxon>Cucujiformia</taxon>
        <taxon>Chrysomeloidea</taxon>
        <taxon>Cerambycidae</taxon>
        <taxon>Lamiinae</taxon>
        <taxon>Acanthocinini</taxon>
        <taxon>Exocentrus</taxon>
    </lineage>
</organism>
<dbReference type="Proteomes" id="UP001159042">
    <property type="component" value="Unassembled WGS sequence"/>
</dbReference>
<dbReference type="AlphaFoldDB" id="A0AAV8V561"/>
<accession>A0AAV8V561</accession>
<proteinExistence type="predicted"/>
<sequence>MTFKKAFTNTFIVAESMTDLWKTMYECVQKNKDVGMYFHEKLSLDFKETKEQIAIGLWSDKLSSFVRSKHHENIDELYQDIMSNEKIDEIRKERLRALRKKGSVNKSRKRS</sequence>
<dbReference type="EMBL" id="JANEYG010000730">
    <property type="protein sequence ID" value="KAJ8909263.1"/>
    <property type="molecule type" value="Genomic_DNA"/>
</dbReference>
<evidence type="ECO:0000313" key="1">
    <source>
        <dbReference type="EMBL" id="KAJ8909263.1"/>
    </source>
</evidence>
<reference evidence="1 2" key="1">
    <citation type="journal article" date="2023" name="Insect Mol. Biol.">
        <title>Genome sequencing provides insights into the evolution of gene families encoding plant cell wall-degrading enzymes in longhorned beetles.</title>
        <authorList>
            <person name="Shin N.R."/>
            <person name="Okamura Y."/>
            <person name="Kirsch R."/>
            <person name="Pauchet Y."/>
        </authorList>
    </citation>
    <scope>NUCLEOTIDE SEQUENCE [LARGE SCALE GENOMIC DNA]</scope>
    <source>
        <strain evidence="1">EAD_L_NR</strain>
    </source>
</reference>
<protein>
    <submittedName>
        <fullName evidence="1">Uncharacterized protein</fullName>
    </submittedName>
</protein>
<keyword evidence="2" id="KW-1185">Reference proteome</keyword>
<evidence type="ECO:0000313" key="2">
    <source>
        <dbReference type="Proteomes" id="UP001159042"/>
    </source>
</evidence>
<name>A0AAV8V561_9CUCU</name>
<gene>
    <name evidence="1" type="ORF">NQ315_012899</name>
</gene>
<comment type="caution">
    <text evidence="1">The sequence shown here is derived from an EMBL/GenBank/DDBJ whole genome shotgun (WGS) entry which is preliminary data.</text>
</comment>